<reference evidence="1" key="1">
    <citation type="journal article" date="2012" name="PLoS ONE">
        <title>Gene sets for utilization of primary and secondary nutrition supplies in the distal gut of endangered iberian lynx.</title>
        <authorList>
            <person name="Alcaide M."/>
            <person name="Messina E."/>
            <person name="Richter M."/>
            <person name="Bargiela R."/>
            <person name="Peplies J."/>
            <person name="Huws S.A."/>
            <person name="Newbold C.J."/>
            <person name="Golyshin P.N."/>
            <person name="Simon M.A."/>
            <person name="Lopez G."/>
            <person name="Yakimov M.M."/>
            <person name="Ferrer M."/>
        </authorList>
    </citation>
    <scope>NUCLEOTIDE SEQUENCE</scope>
</reference>
<dbReference type="Gene3D" id="1.10.246.130">
    <property type="match status" value="1"/>
</dbReference>
<keyword evidence="1" id="KW-0808">Transferase</keyword>
<name>J9C9J8_9ZZZZ</name>
<protein>
    <submittedName>
        <fullName evidence="1">Gamma-glutamyltransferase</fullName>
    </submittedName>
</protein>
<dbReference type="InterPro" id="IPR043138">
    <property type="entry name" value="GGT_lsub"/>
</dbReference>
<dbReference type="PANTHER" id="PTHR43881">
    <property type="entry name" value="GAMMA-GLUTAMYLTRANSPEPTIDASE (AFU_ORTHOLOGUE AFUA_4G13580)"/>
    <property type="match status" value="1"/>
</dbReference>
<comment type="caution">
    <text evidence="1">The sequence shown here is derived from an EMBL/GenBank/DDBJ whole genome shotgun (WGS) entry which is preliminary data.</text>
</comment>
<dbReference type="InterPro" id="IPR029055">
    <property type="entry name" value="Ntn_hydrolases_N"/>
</dbReference>
<gene>
    <name evidence="1" type="ORF">EVA_15348</name>
</gene>
<sequence length="225" mass="24955">MIQQLWAASVKLFAAYKDKEEFCGWFPTFAPEGRAPEVGQLVQLLDHGKTLRKIAATNGEAFYRGEVADAIAAFSSRTGGFITKEDLANYRAEWVEPLHTEYRGYEVWEIPPNGQGMTVLMALNILKGFDFAAKECADTYHKQIEAMKLAFADTMEYVTDPRYMTTKVADMLSDEYAALRRGLIGEKALEPKPGSPFSGGTVYLCTADAEGNMVSLIQSNYKGFG</sequence>
<feature type="non-terminal residue" evidence="1">
    <location>
        <position position="225"/>
    </location>
</feature>
<dbReference type="PANTHER" id="PTHR43881:SF1">
    <property type="entry name" value="GAMMA-GLUTAMYLTRANSPEPTIDASE (AFU_ORTHOLOGUE AFUA_4G13580)"/>
    <property type="match status" value="1"/>
</dbReference>
<dbReference type="PRINTS" id="PR01210">
    <property type="entry name" value="GGTRANSPTASE"/>
</dbReference>
<dbReference type="GO" id="GO:0016740">
    <property type="term" value="F:transferase activity"/>
    <property type="evidence" value="ECO:0007669"/>
    <property type="project" value="UniProtKB-KW"/>
</dbReference>
<organism evidence="1">
    <name type="scientific">gut metagenome</name>
    <dbReference type="NCBI Taxonomy" id="749906"/>
    <lineage>
        <taxon>unclassified sequences</taxon>
        <taxon>metagenomes</taxon>
        <taxon>organismal metagenomes</taxon>
    </lineage>
</organism>
<proteinExistence type="predicted"/>
<accession>J9C9J8</accession>
<dbReference type="SUPFAM" id="SSF56235">
    <property type="entry name" value="N-terminal nucleophile aminohydrolases (Ntn hydrolases)"/>
    <property type="match status" value="1"/>
</dbReference>
<evidence type="ECO:0000313" key="1">
    <source>
        <dbReference type="EMBL" id="EJW96545.1"/>
    </source>
</evidence>
<dbReference type="AlphaFoldDB" id="J9C9J8"/>
<dbReference type="InterPro" id="IPR052896">
    <property type="entry name" value="GGT-like_enzyme"/>
</dbReference>
<dbReference type="Pfam" id="PF01019">
    <property type="entry name" value="G_glu_transpept"/>
    <property type="match status" value="1"/>
</dbReference>
<dbReference type="MEROPS" id="T03.025"/>
<dbReference type="EMBL" id="AMCI01005230">
    <property type="protein sequence ID" value="EJW96545.1"/>
    <property type="molecule type" value="Genomic_DNA"/>
</dbReference>